<protein>
    <submittedName>
        <fullName evidence="1">L-seryl-tRNA(Sec) kinase</fullName>
        <ecNumber evidence="1">2.7.1.164</ecNumber>
    </submittedName>
</protein>
<sequence>MLIVITGLPGSGKTTIADALSKEIDAVVLSTDKIRKSMFKNPIYNEEDKRIIYNELFSQGKNLLSAGRSVILDGTFYTRALRERAKEIANATNEKIFFVYCETPESILKERITKRKDKYSDADFSVYLKIKEIFEDFEEEVISIDTSKNLNKNVRVILKKIQSI</sequence>
<comment type="caution">
    <text evidence="1">The sequence shown here is derived from an EMBL/GenBank/DDBJ whole genome shotgun (WGS) entry which is preliminary data.</text>
</comment>
<keyword evidence="1" id="KW-0418">Kinase</keyword>
<reference evidence="1 2" key="1">
    <citation type="journal article" date="2016" name="ISME J.">
        <title>Chasing the elusive Euryarchaeota class WSA2: genomes reveal a uniquely fastidious methyl-reducing methanogen.</title>
        <authorList>
            <person name="Nobu M.K."/>
            <person name="Narihiro T."/>
            <person name="Kuroda K."/>
            <person name="Mei R."/>
            <person name="Liu W.T."/>
        </authorList>
    </citation>
    <scope>NUCLEOTIDE SEQUENCE [LARGE SCALE GENOMIC DNA]</scope>
    <source>
        <strain evidence="1">U1lsi0528_Bin089</strain>
    </source>
</reference>
<keyword evidence="1" id="KW-0808">Transferase</keyword>
<dbReference type="PANTHER" id="PTHR43883">
    <property type="entry name" value="SLR0207 PROTEIN"/>
    <property type="match status" value="1"/>
</dbReference>
<dbReference type="EMBL" id="LNGD01000077">
    <property type="protein sequence ID" value="KYC50671.1"/>
    <property type="molecule type" value="Genomic_DNA"/>
</dbReference>
<dbReference type="Pfam" id="PF13671">
    <property type="entry name" value="AAA_33"/>
    <property type="match status" value="1"/>
</dbReference>
<dbReference type="Proteomes" id="UP000075578">
    <property type="component" value="Unassembled WGS sequence"/>
</dbReference>
<dbReference type="AlphaFoldDB" id="A0A150J0A4"/>
<dbReference type="InterPro" id="IPR052732">
    <property type="entry name" value="Cell-binding_unc_protein"/>
</dbReference>
<evidence type="ECO:0000313" key="1">
    <source>
        <dbReference type="EMBL" id="KYC50671.1"/>
    </source>
</evidence>
<dbReference type="GO" id="GO:0043915">
    <property type="term" value="F:L-seryl-tRNA(Sec) kinase activity"/>
    <property type="evidence" value="ECO:0007669"/>
    <property type="project" value="UniProtKB-EC"/>
</dbReference>
<organism evidence="1 2">
    <name type="scientific">Candidatus Methanofastidiosum methylothiophilum</name>
    <dbReference type="NCBI Taxonomy" id="1705564"/>
    <lineage>
        <taxon>Archaea</taxon>
        <taxon>Methanobacteriati</taxon>
        <taxon>Methanobacteriota</taxon>
        <taxon>Stenosarchaea group</taxon>
        <taxon>Candidatus Methanofastidiosia</taxon>
        <taxon>Candidatus Methanofastidiosales</taxon>
        <taxon>Candidatus Methanofastidiosaceae</taxon>
        <taxon>Candidatus Methanofastidiosum</taxon>
    </lineage>
</organism>
<dbReference type="EC" id="2.7.1.164" evidence="1"/>
<evidence type="ECO:0000313" key="2">
    <source>
        <dbReference type="Proteomes" id="UP000075578"/>
    </source>
</evidence>
<dbReference type="InterPro" id="IPR027417">
    <property type="entry name" value="P-loop_NTPase"/>
</dbReference>
<dbReference type="SUPFAM" id="SSF52540">
    <property type="entry name" value="P-loop containing nucleoside triphosphate hydrolases"/>
    <property type="match status" value="1"/>
</dbReference>
<proteinExistence type="predicted"/>
<accession>A0A150J0A4</accession>
<name>A0A150J0A4_9EURY</name>
<gene>
    <name evidence="1" type="primary">pstK</name>
    <name evidence="1" type="ORF">AMQ74_01226</name>
</gene>
<dbReference type="Gene3D" id="3.40.50.300">
    <property type="entry name" value="P-loop containing nucleotide triphosphate hydrolases"/>
    <property type="match status" value="1"/>
</dbReference>
<dbReference type="PANTHER" id="PTHR43883:SF1">
    <property type="entry name" value="GLUCONOKINASE"/>
    <property type="match status" value="1"/>
</dbReference>